<gene>
    <name evidence="1" type="ORF">EZS28_027239</name>
</gene>
<evidence type="ECO:0000313" key="2">
    <source>
        <dbReference type="Proteomes" id="UP000324800"/>
    </source>
</evidence>
<evidence type="ECO:0000313" key="1">
    <source>
        <dbReference type="EMBL" id="KAA6377237.1"/>
    </source>
</evidence>
<organism evidence="1 2">
    <name type="scientific">Streblomastix strix</name>
    <dbReference type="NCBI Taxonomy" id="222440"/>
    <lineage>
        <taxon>Eukaryota</taxon>
        <taxon>Metamonada</taxon>
        <taxon>Preaxostyla</taxon>
        <taxon>Oxymonadida</taxon>
        <taxon>Streblomastigidae</taxon>
        <taxon>Streblomastix</taxon>
    </lineage>
</organism>
<protein>
    <submittedName>
        <fullName evidence="1">Uncharacterized protein</fullName>
    </submittedName>
</protein>
<proteinExistence type="predicted"/>
<accession>A0A5J4V3P7</accession>
<feature type="non-terminal residue" evidence="1">
    <location>
        <position position="132"/>
    </location>
</feature>
<dbReference type="Proteomes" id="UP000324800">
    <property type="component" value="Unassembled WGS sequence"/>
</dbReference>
<sequence length="132" mass="14352">MPKVVKDLIVFAADSIIESETESKNHVQFTNVLEKIVADGTDDNGDDDQSEHAIQSMHFTNGNNGLRKIDSGTQLQATVKGEANSKINITKISASSPLHNLDRYDGLRGNGCVTKQRALSNENGHLNHPAIE</sequence>
<dbReference type="EMBL" id="SNRW01009955">
    <property type="protein sequence ID" value="KAA6377237.1"/>
    <property type="molecule type" value="Genomic_DNA"/>
</dbReference>
<name>A0A5J4V3P7_9EUKA</name>
<comment type="caution">
    <text evidence="1">The sequence shown here is derived from an EMBL/GenBank/DDBJ whole genome shotgun (WGS) entry which is preliminary data.</text>
</comment>
<dbReference type="AlphaFoldDB" id="A0A5J4V3P7"/>
<reference evidence="1 2" key="1">
    <citation type="submission" date="2019-03" db="EMBL/GenBank/DDBJ databases">
        <title>Single cell metagenomics reveals metabolic interactions within the superorganism composed of flagellate Streblomastix strix and complex community of Bacteroidetes bacteria on its surface.</title>
        <authorList>
            <person name="Treitli S.C."/>
            <person name="Kolisko M."/>
            <person name="Husnik F."/>
            <person name="Keeling P."/>
            <person name="Hampl V."/>
        </authorList>
    </citation>
    <scope>NUCLEOTIDE SEQUENCE [LARGE SCALE GENOMIC DNA]</scope>
    <source>
        <strain evidence="1">ST1C</strain>
    </source>
</reference>